<sequence length="136" mass="13098">MKLSTIIKSSVCLLGLVGVSNFFAAPAKADQAAARGAVTVVRPSGSSVSVSGELVAPSGTQFAGPLTITPTSSGVAGGNDEGVATLVVDAGALEASTSTSAGTIEAAIALTITEGTFAEVQDVAALVRAASSGGME</sequence>
<keyword evidence="1" id="KW-0732">Signal</keyword>
<feature type="signal peptide" evidence="1">
    <location>
        <begin position="1"/>
        <end position="24"/>
    </location>
</feature>
<keyword evidence="3" id="KW-1185">Reference proteome</keyword>
<comment type="caution">
    <text evidence="2">The sequence shown here is derived from an EMBL/GenBank/DDBJ whole genome shotgun (WGS) entry which is preliminary data.</text>
</comment>
<gene>
    <name evidence="2" type="ORF">H6G97_02225</name>
</gene>
<proteinExistence type="predicted"/>
<feature type="chain" id="PRO_5045675529" evidence="1">
    <location>
        <begin position="25"/>
        <end position="136"/>
    </location>
</feature>
<evidence type="ECO:0000313" key="3">
    <source>
        <dbReference type="Proteomes" id="UP000623440"/>
    </source>
</evidence>
<accession>A0ABR8DJX1</accession>
<organism evidence="2 3">
    <name type="scientific">Nostoc flagelliforme FACHB-838</name>
    <dbReference type="NCBI Taxonomy" id="2692904"/>
    <lineage>
        <taxon>Bacteria</taxon>
        <taxon>Bacillati</taxon>
        <taxon>Cyanobacteriota</taxon>
        <taxon>Cyanophyceae</taxon>
        <taxon>Nostocales</taxon>
        <taxon>Nostocaceae</taxon>
        <taxon>Nostoc</taxon>
    </lineage>
</organism>
<protein>
    <submittedName>
        <fullName evidence="2">Uncharacterized protein</fullName>
    </submittedName>
</protein>
<evidence type="ECO:0000313" key="2">
    <source>
        <dbReference type="EMBL" id="MBD2528435.1"/>
    </source>
</evidence>
<dbReference type="RefSeq" id="WP_190939098.1">
    <property type="nucleotide sequence ID" value="NZ_JACJSI010000003.1"/>
</dbReference>
<name>A0ABR8DJX1_9NOSO</name>
<evidence type="ECO:0000256" key="1">
    <source>
        <dbReference type="SAM" id="SignalP"/>
    </source>
</evidence>
<reference evidence="2 3" key="1">
    <citation type="journal article" date="2020" name="ISME J.">
        <title>Comparative genomics reveals insights into cyanobacterial evolution and habitat adaptation.</title>
        <authorList>
            <person name="Chen M.Y."/>
            <person name="Teng W.K."/>
            <person name="Zhao L."/>
            <person name="Hu C.X."/>
            <person name="Zhou Y.K."/>
            <person name="Han B.P."/>
            <person name="Song L.R."/>
            <person name="Shu W.S."/>
        </authorList>
    </citation>
    <scope>NUCLEOTIDE SEQUENCE [LARGE SCALE GENOMIC DNA]</scope>
    <source>
        <strain evidence="2 3">FACHB-838</strain>
    </source>
</reference>
<dbReference type="Proteomes" id="UP000623440">
    <property type="component" value="Unassembled WGS sequence"/>
</dbReference>
<dbReference type="EMBL" id="JACJSI010000003">
    <property type="protein sequence ID" value="MBD2528435.1"/>
    <property type="molecule type" value="Genomic_DNA"/>
</dbReference>